<dbReference type="PANTHER" id="PTHR43433:SF5">
    <property type="entry name" value="AB HYDROLASE-1 DOMAIN-CONTAINING PROTEIN"/>
    <property type="match status" value="1"/>
</dbReference>
<dbReference type="SUPFAM" id="SSF53474">
    <property type="entry name" value="alpha/beta-Hydrolases"/>
    <property type="match status" value="1"/>
</dbReference>
<dbReference type="Gene3D" id="3.40.50.1820">
    <property type="entry name" value="alpha/beta hydrolase"/>
    <property type="match status" value="1"/>
</dbReference>
<name>A0A918QFQ9_9ACTN</name>
<gene>
    <name evidence="2" type="ORF">GCM10010387_46190</name>
</gene>
<keyword evidence="2" id="KW-0378">Hydrolase</keyword>
<organism evidence="2 3">
    <name type="scientific">Streptomyces inusitatus</name>
    <dbReference type="NCBI Taxonomy" id="68221"/>
    <lineage>
        <taxon>Bacteria</taxon>
        <taxon>Bacillati</taxon>
        <taxon>Actinomycetota</taxon>
        <taxon>Actinomycetes</taxon>
        <taxon>Kitasatosporales</taxon>
        <taxon>Streptomycetaceae</taxon>
        <taxon>Streptomyces</taxon>
    </lineage>
</organism>
<dbReference type="AlphaFoldDB" id="A0A918QFQ9"/>
<dbReference type="InterPro" id="IPR000073">
    <property type="entry name" value="AB_hydrolase_1"/>
</dbReference>
<accession>A0A918QFQ9</accession>
<proteinExistence type="predicted"/>
<reference evidence="2" key="1">
    <citation type="journal article" date="2014" name="Int. J. Syst. Evol. Microbiol.">
        <title>Complete genome sequence of Corynebacterium casei LMG S-19264T (=DSM 44701T), isolated from a smear-ripened cheese.</title>
        <authorList>
            <consortium name="US DOE Joint Genome Institute (JGI-PGF)"/>
            <person name="Walter F."/>
            <person name="Albersmeier A."/>
            <person name="Kalinowski J."/>
            <person name="Ruckert C."/>
        </authorList>
    </citation>
    <scope>NUCLEOTIDE SEQUENCE</scope>
    <source>
        <strain evidence="2">JCM 4988</strain>
    </source>
</reference>
<dbReference type="PANTHER" id="PTHR43433">
    <property type="entry name" value="HYDROLASE, ALPHA/BETA FOLD FAMILY PROTEIN"/>
    <property type="match status" value="1"/>
</dbReference>
<feature type="domain" description="AB hydrolase-1" evidence="1">
    <location>
        <begin position="32"/>
        <end position="268"/>
    </location>
</feature>
<sequence>MNQMKRGKQGMAIARLNGITLSYEVEGDGELVVLVMGTGSPGRVWSLHQVPALLDAGYRVATFDNRGIPPTDECVHGMTITDLVADTAALIEHLGAPARVVGTSLGARVTQELALARPDLVTHAVAMAAHARLDAAALVLNQGKKALYDEKIVLPPAYHAAVYALQSLSPATLRDPLAARDWLEMFEISGSATGPGTRAQLDLSDFKDRRAAYRAITVPTLVIGFADDTTIPCYLSREVADAIPAARYEEIPDTGHLGYLERPEAVNRVMLDFLAS</sequence>
<evidence type="ECO:0000313" key="2">
    <source>
        <dbReference type="EMBL" id="GGZ46503.1"/>
    </source>
</evidence>
<dbReference type="PRINTS" id="PR00111">
    <property type="entry name" value="ABHYDROLASE"/>
</dbReference>
<dbReference type="Pfam" id="PF12697">
    <property type="entry name" value="Abhydrolase_6"/>
    <property type="match status" value="1"/>
</dbReference>
<dbReference type="EMBL" id="BMWG01000016">
    <property type="protein sequence ID" value="GGZ46503.1"/>
    <property type="molecule type" value="Genomic_DNA"/>
</dbReference>
<protein>
    <submittedName>
        <fullName evidence="2">Hydrolase</fullName>
    </submittedName>
</protein>
<evidence type="ECO:0000259" key="1">
    <source>
        <dbReference type="Pfam" id="PF12697"/>
    </source>
</evidence>
<keyword evidence="3" id="KW-1185">Reference proteome</keyword>
<dbReference type="InterPro" id="IPR050471">
    <property type="entry name" value="AB_hydrolase"/>
</dbReference>
<dbReference type="InterPro" id="IPR029058">
    <property type="entry name" value="AB_hydrolase_fold"/>
</dbReference>
<dbReference type="GO" id="GO:0016787">
    <property type="term" value="F:hydrolase activity"/>
    <property type="evidence" value="ECO:0007669"/>
    <property type="project" value="UniProtKB-KW"/>
</dbReference>
<reference evidence="2" key="2">
    <citation type="submission" date="2020-09" db="EMBL/GenBank/DDBJ databases">
        <authorList>
            <person name="Sun Q."/>
            <person name="Ohkuma M."/>
        </authorList>
    </citation>
    <scope>NUCLEOTIDE SEQUENCE</scope>
    <source>
        <strain evidence="2">JCM 4988</strain>
    </source>
</reference>
<evidence type="ECO:0000313" key="3">
    <source>
        <dbReference type="Proteomes" id="UP000630936"/>
    </source>
</evidence>
<dbReference type="Proteomes" id="UP000630936">
    <property type="component" value="Unassembled WGS sequence"/>
</dbReference>
<comment type="caution">
    <text evidence="2">The sequence shown here is derived from an EMBL/GenBank/DDBJ whole genome shotgun (WGS) entry which is preliminary data.</text>
</comment>